<evidence type="ECO:0000256" key="1">
    <source>
        <dbReference type="SAM" id="MobiDB-lite"/>
    </source>
</evidence>
<dbReference type="RefSeq" id="WP_219157136.1">
    <property type="nucleotide sequence ID" value="NZ_JAHWQX010000001.1"/>
</dbReference>
<dbReference type="Proteomes" id="UP001430804">
    <property type="component" value="Unassembled WGS sequence"/>
</dbReference>
<proteinExistence type="predicted"/>
<comment type="caution">
    <text evidence="2">The sequence shown here is derived from an EMBL/GenBank/DDBJ whole genome shotgun (WGS) entry which is preliminary data.</text>
</comment>
<keyword evidence="3" id="KW-1185">Reference proteome</keyword>
<name>A0ABS6WID2_9HYPH</name>
<organism evidence="2 3">
    <name type="scientific">Pseudohoeflea coraliihabitans</name>
    <dbReference type="NCBI Taxonomy" id="2860393"/>
    <lineage>
        <taxon>Bacteria</taxon>
        <taxon>Pseudomonadati</taxon>
        <taxon>Pseudomonadota</taxon>
        <taxon>Alphaproteobacteria</taxon>
        <taxon>Hyphomicrobiales</taxon>
        <taxon>Rhizobiaceae</taxon>
        <taxon>Pseudohoeflea</taxon>
    </lineage>
</organism>
<feature type="compositionally biased region" description="Basic and acidic residues" evidence="1">
    <location>
        <begin position="361"/>
        <end position="370"/>
    </location>
</feature>
<accession>A0ABS6WID2</accession>
<feature type="region of interest" description="Disordered" evidence="1">
    <location>
        <begin position="350"/>
        <end position="370"/>
    </location>
</feature>
<sequence length="370" mass="41093">MRRAIHHMHAPARGESLTAFTRDKPGGPDRRIPRIPLGDLRMLALLAACGRIVRWQQRENWDRAVERMVHLRYRKHLRKRYPSFALAVKAVLGISDDEAAQMYKDSRRANYRRLIIAAAEMARINWQPHITVTGVAEVKRALAEGHGALIWGTSFHSQTLVGKRGLFEAGLAAHQVSVFSHGLSRSAFGRRTINPGYLPAENRYLAGRISFDRGDGVDAARQVARALRSNKIVLMTNNIYAGTRFAEAAFGAAGCIELATAPANFVLKSKAAMFMMSTFEIKPFEHYEIRIRPIWTAADRREGGSGQGDARRADMAEILLRVRDGMLEDIKRAPSQYGLWGNQVNARTDKSVAGNAARPAGADRAEGEAQ</sequence>
<evidence type="ECO:0000313" key="3">
    <source>
        <dbReference type="Proteomes" id="UP001430804"/>
    </source>
</evidence>
<dbReference type="EMBL" id="JAHWQX010000001">
    <property type="protein sequence ID" value="MBW3095706.1"/>
    <property type="molecule type" value="Genomic_DNA"/>
</dbReference>
<protein>
    <submittedName>
        <fullName evidence="2">Uncharacterized protein</fullName>
    </submittedName>
</protein>
<evidence type="ECO:0000313" key="2">
    <source>
        <dbReference type="EMBL" id="MBW3095706.1"/>
    </source>
</evidence>
<gene>
    <name evidence="2" type="ORF">KY465_00275</name>
</gene>
<reference evidence="2" key="1">
    <citation type="submission" date="2021-07" db="EMBL/GenBank/DDBJ databases">
        <title>Pseudohoeflea marina sp. nov. a polyhydroxyalcanoate-producing bacterium.</title>
        <authorList>
            <person name="Zheng W."/>
            <person name="Yu S."/>
            <person name="Huang Y."/>
        </authorList>
    </citation>
    <scope>NUCLEOTIDE SEQUENCE</scope>
    <source>
        <strain evidence="2">DP4N28-3</strain>
    </source>
</reference>